<dbReference type="Pfam" id="PF04860">
    <property type="entry name" value="Phage_portal"/>
    <property type="match status" value="1"/>
</dbReference>
<dbReference type="InterPro" id="IPR006427">
    <property type="entry name" value="Portal_HK97"/>
</dbReference>
<dbReference type="RefSeq" id="WP_015989336.1">
    <property type="nucleotide sequence ID" value="NZ_CP032342.1"/>
</dbReference>
<evidence type="ECO:0000313" key="5">
    <source>
        <dbReference type="Proteomes" id="UP000298774"/>
    </source>
</evidence>
<geneLocation type="plasmid" evidence="4 5">
    <name>p3</name>
</geneLocation>
<reference evidence="2" key="1">
    <citation type="journal article" date="2004" name="FEMS Microbiol. Lett.">
        <title>Annotation of the pRhico plasmid of Azospirillum brasilense reveals its role in determining the outer surface composition.</title>
        <authorList>
            <person name="Vanbleu E."/>
            <person name="Marchal K."/>
            <person name="Lambrecht M."/>
            <person name="Mathys J."/>
            <person name="Vanderleyden J."/>
        </authorList>
    </citation>
    <scope>NUCLEOTIDE SEQUENCE</scope>
    <source>
        <plasmid evidence="2">90 MDa</plasmid>
    </source>
</reference>
<keyword evidence="6" id="KW-1185">Reference proteome</keyword>
<feature type="region of interest" description="Disordered" evidence="1">
    <location>
        <begin position="384"/>
        <end position="431"/>
    </location>
</feature>
<geneLocation type="plasmid" evidence="2">
    <name>90 MDa</name>
</geneLocation>
<reference evidence="4 5" key="2">
    <citation type="submission" date="2018-09" db="EMBL/GenBank/DDBJ databases">
        <title>Whole genome based analysis of evolution and adaptive divergence in Indian and Brazilian strains of Azospirillum brasilense.</title>
        <authorList>
            <person name="Singh C."/>
            <person name="Tripathi A.K."/>
        </authorList>
    </citation>
    <scope>NUCLEOTIDE SEQUENCE [LARGE SCALE GENOMIC DNA]</scope>
    <source>
        <strain evidence="4 5">MTCC4038</strain>
        <plasmid evidence="4 5">p3</plasmid>
    </source>
</reference>
<dbReference type="Proteomes" id="UP000298774">
    <property type="component" value="Plasmid p3"/>
</dbReference>
<feature type="compositionally biased region" description="Basic and acidic residues" evidence="1">
    <location>
        <begin position="410"/>
        <end position="420"/>
    </location>
</feature>
<dbReference type="EMBL" id="CP032342">
    <property type="protein sequence ID" value="QCO12853.1"/>
    <property type="molecule type" value="Genomic_DNA"/>
</dbReference>
<dbReference type="GeneID" id="56447874"/>
<evidence type="ECO:0000313" key="6">
    <source>
        <dbReference type="Proteomes" id="UP001277471"/>
    </source>
</evidence>
<proteinExistence type="predicted"/>
<sequence length="451" mass="49022">MAGLLQTLLGGPVERRATGMDMDLWSLLLGGGVASKSGINVTYDEALKCSTALAAVRALSQGIAQSSFGLFKPTVDGRGMEPAIKHPLYRLLYRQPNEWQTSYEFRETLMIHAVLTGNGFAFINRVGGRVVELIPLLPGQVSIEQKADYSLVYRVTFADGRYAELKRTDVLHLRGLSWNTYSGMDTLRLAREAIGLAVATEETHARLHSNGARPGGILTADGKLEPDQVAQIRAAWQQVQGGVHNAMKTAILSGGLKWTQLSMTGVDSEHLATRRFQIEEVCRDLGVFPQIVGHSDKTSTYASAEAFFQAHVTHSLAPWAERLEQACDRDLLTEEEKAAGYATKLDMRQMERGDTKARTEYYASGINAGWLVRNEARVREGLNPLPGLDEPLQPLNMGAGDGGQKPADPAPKKTVGEAKAGRVLSASNEGRIVAARDELNTVLAQVQAEAT</sequence>
<accession>Q6QW60</accession>
<organism evidence="2">
    <name type="scientific">Azospirillum brasilense</name>
    <dbReference type="NCBI Taxonomy" id="192"/>
    <lineage>
        <taxon>Bacteria</taxon>
        <taxon>Pseudomonadati</taxon>
        <taxon>Pseudomonadota</taxon>
        <taxon>Alphaproteobacteria</taxon>
        <taxon>Rhodospirillales</taxon>
        <taxon>Azospirillaceae</taxon>
        <taxon>Azospirillum</taxon>
    </lineage>
</organism>
<dbReference type="AlphaFoldDB" id="Q6QW60"/>
<gene>
    <name evidence="4" type="ORF">D3868_27990</name>
    <name evidence="2" type="ORF">pRhico072</name>
    <name evidence="3" type="ORF">SIM66_00680</name>
</gene>
<evidence type="ECO:0000313" key="2">
    <source>
        <dbReference type="EMBL" id="AAS83060.1"/>
    </source>
</evidence>
<dbReference type="InterPro" id="IPR006944">
    <property type="entry name" value="Phage/GTA_portal"/>
</dbReference>
<dbReference type="EMBL" id="JAWXYC010000001">
    <property type="protein sequence ID" value="MDX5949724.1"/>
    <property type="molecule type" value="Genomic_DNA"/>
</dbReference>
<dbReference type="Proteomes" id="UP001277471">
    <property type="component" value="Unassembled WGS sequence"/>
</dbReference>
<protein>
    <submittedName>
        <fullName evidence="3">Phage portal protein</fullName>
    </submittedName>
    <submittedName>
        <fullName evidence="2">Portal protein-like protein</fullName>
    </submittedName>
</protein>
<keyword evidence="2" id="KW-0614">Plasmid</keyword>
<evidence type="ECO:0000256" key="1">
    <source>
        <dbReference type="SAM" id="MobiDB-lite"/>
    </source>
</evidence>
<reference evidence="3 6" key="3">
    <citation type="submission" date="2023-11" db="EMBL/GenBank/DDBJ databases">
        <title>MicrobeMod: A computational toolkit for identifying prokaryotic methylation and restriction-modification with nanopore sequencing.</title>
        <authorList>
            <person name="Crits-Christoph A."/>
            <person name="Kang S.C."/>
            <person name="Lee H."/>
            <person name="Ostrov N."/>
        </authorList>
    </citation>
    <scope>NUCLEOTIDE SEQUENCE [LARGE SCALE GENOMIC DNA]</scope>
    <source>
        <strain evidence="3 6">ATCC 29145</strain>
    </source>
</reference>
<name>Q6QW60_AZOBR</name>
<evidence type="ECO:0000313" key="3">
    <source>
        <dbReference type="EMBL" id="MDX5949724.1"/>
    </source>
</evidence>
<dbReference type="EMBL" id="AY523974">
    <property type="protein sequence ID" value="AAS83060.1"/>
    <property type="molecule type" value="Genomic_DNA"/>
</dbReference>
<evidence type="ECO:0000313" key="4">
    <source>
        <dbReference type="EMBL" id="QCO12853.1"/>
    </source>
</evidence>
<dbReference type="NCBIfam" id="TIGR01537">
    <property type="entry name" value="portal_HK97"/>
    <property type="match status" value="1"/>
</dbReference>